<evidence type="ECO:0000313" key="1">
    <source>
        <dbReference type="EMBL" id="SVB35613.1"/>
    </source>
</evidence>
<gene>
    <name evidence="1" type="ORF">METZ01_LOCUS188467</name>
</gene>
<organism evidence="1">
    <name type="scientific">marine metagenome</name>
    <dbReference type="NCBI Taxonomy" id="408172"/>
    <lineage>
        <taxon>unclassified sequences</taxon>
        <taxon>metagenomes</taxon>
        <taxon>ecological metagenomes</taxon>
    </lineage>
</organism>
<proteinExistence type="predicted"/>
<protein>
    <submittedName>
        <fullName evidence="1">Uncharacterized protein</fullName>
    </submittedName>
</protein>
<accession>A0A382DD96</accession>
<reference evidence="1" key="1">
    <citation type="submission" date="2018-05" db="EMBL/GenBank/DDBJ databases">
        <authorList>
            <person name="Lanie J.A."/>
            <person name="Ng W.-L."/>
            <person name="Kazmierczak K.M."/>
            <person name="Andrzejewski T.M."/>
            <person name="Davidsen T.M."/>
            <person name="Wayne K.J."/>
            <person name="Tettelin H."/>
            <person name="Glass J.I."/>
            <person name="Rusch D."/>
            <person name="Podicherti R."/>
            <person name="Tsui H.-C.T."/>
            <person name="Winkler M.E."/>
        </authorList>
    </citation>
    <scope>NUCLEOTIDE SEQUENCE</scope>
</reference>
<dbReference type="EMBL" id="UINC01038507">
    <property type="protein sequence ID" value="SVB35613.1"/>
    <property type="molecule type" value="Genomic_DNA"/>
</dbReference>
<dbReference type="AlphaFoldDB" id="A0A382DD96"/>
<name>A0A382DD96_9ZZZZ</name>
<sequence length="70" mass="8064">MIDQDRRDAAGDVICSLIDSSGFAAEDILDSGFQNDRQIKQALKDYFVDDYTLDSDNDDEEGFEEYWEDE</sequence>